<evidence type="ECO:0000313" key="3">
    <source>
        <dbReference type="EMBL" id="CAM78043.1"/>
    </source>
</evidence>
<organism evidence="2">
    <name type="scientific">Magnetospirillum gryphiswaldense</name>
    <dbReference type="NCBI Taxonomy" id="55518"/>
    <lineage>
        <taxon>Bacteria</taxon>
        <taxon>Pseudomonadati</taxon>
        <taxon>Pseudomonadota</taxon>
        <taxon>Alphaproteobacteria</taxon>
        <taxon>Rhodospirillales</taxon>
        <taxon>Rhodospirillaceae</taxon>
        <taxon>Magnetospirillum</taxon>
    </lineage>
</organism>
<evidence type="ECO:0000256" key="1">
    <source>
        <dbReference type="SAM" id="MobiDB-lite"/>
    </source>
</evidence>
<gene>
    <name evidence="2" type="ORF">mgI515</name>
    <name evidence="3" type="ORF">MGR_4111</name>
</gene>
<protein>
    <submittedName>
        <fullName evidence="2">Uncharacterized protein</fullName>
    </submittedName>
</protein>
<accession>Q3BK93</accession>
<proteinExistence type="predicted"/>
<feature type="region of interest" description="Disordered" evidence="1">
    <location>
        <begin position="32"/>
        <end position="70"/>
    </location>
</feature>
<feature type="compositionally biased region" description="Basic and acidic residues" evidence="1">
    <location>
        <begin position="49"/>
        <end position="61"/>
    </location>
</feature>
<dbReference type="EMBL" id="AM085146">
    <property type="protein sequence ID" value="CAJ30136.1"/>
    <property type="molecule type" value="Genomic_DNA"/>
</dbReference>
<reference evidence="3" key="2">
    <citation type="journal article" date="2007" name="J. Bacteriol.">
        <title>Comparative genome analysis of four magnetotactic bacteria reveals a complex set of group-specific genes implicated in magnetosome biomineralization and function.</title>
        <authorList>
            <person name="Richter M."/>
            <person name="Kube M."/>
            <person name="Bazylinski D.A."/>
            <person name="Lombardot T."/>
            <person name="Gloeckner F.O."/>
            <person name="Reinhardt R."/>
            <person name="Schueler D."/>
        </authorList>
    </citation>
    <scope>NUCLEOTIDE SEQUENCE</scope>
    <source>
        <strain evidence="3">MSR-1</strain>
    </source>
</reference>
<dbReference type="EMBL" id="CU459003">
    <property type="protein sequence ID" value="CAM78043.1"/>
    <property type="molecule type" value="Genomic_DNA"/>
</dbReference>
<reference evidence="2" key="1">
    <citation type="journal article" date="2005" name="J. Bacteriol.">
        <title>A hypervariable 130-kilobase genomic region of Magnetospirillum gryphiswaldense comprises a magnetosome island which undergoes frequent rearrangements during stationary growth.</title>
        <authorList>
            <person name="Ullrich S."/>
            <person name="Kube M."/>
            <person name="Schuebbe S."/>
            <person name="Reinhardt R."/>
            <person name="Schueler D."/>
        </authorList>
    </citation>
    <scope>NUCLEOTIDE SEQUENCE</scope>
    <source>
        <strain evidence="2">MSR-1</strain>
    </source>
</reference>
<dbReference type="AlphaFoldDB" id="Q3BK93"/>
<name>Q3BK93_9PROT</name>
<sequence>MPSLVGERPKAAGPVRPVLRLDLHLRHRRTRYRGGIRPGPADGIHRHHEPVPGRVRQDPGPRRSHRHGPRWCRMARRRRPGCPWQRHLGAAAAIFARVQPPRAHLALPARTLPLNPSLDRPERHHRRVLRRLECFGRRRPKDIQPRLLSLDREGHFIGRMV</sequence>
<evidence type="ECO:0000313" key="2">
    <source>
        <dbReference type="EMBL" id="CAJ30136.1"/>
    </source>
</evidence>